<sequence>MKTLYQTQATAIGGRTGSAASADGVLRVQLATPRELGGDGATGTNPEQLFAAGYAACFLSAIRFVAAQAKTAIPADANVTATVGIGPNDKGPGFALAIALAVDLPGLDRATAERLVDAAHQACPYSNATRSNVDVRITIA</sequence>
<dbReference type="PANTHER" id="PTHR33797">
    <property type="entry name" value="ORGANIC HYDROPEROXIDE RESISTANCE PROTEIN-LIKE"/>
    <property type="match status" value="1"/>
</dbReference>
<organism evidence="2 3">
    <name type="scientific">Novosphingobium sediminis</name>
    <dbReference type="NCBI Taxonomy" id="707214"/>
    <lineage>
        <taxon>Bacteria</taxon>
        <taxon>Pseudomonadati</taxon>
        <taxon>Pseudomonadota</taxon>
        <taxon>Alphaproteobacteria</taxon>
        <taxon>Sphingomonadales</taxon>
        <taxon>Sphingomonadaceae</taxon>
        <taxon>Novosphingobium</taxon>
    </lineage>
</organism>
<accession>A0A512AND3</accession>
<evidence type="ECO:0000256" key="1">
    <source>
        <dbReference type="ARBA" id="ARBA00007378"/>
    </source>
</evidence>
<dbReference type="Proteomes" id="UP000321464">
    <property type="component" value="Unassembled WGS sequence"/>
</dbReference>
<dbReference type="InterPro" id="IPR019953">
    <property type="entry name" value="OHR"/>
</dbReference>
<dbReference type="OrthoDB" id="9797508at2"/>
<comment type="caution">
    <text evidence="2">The sequence shown here is derived from an EMBL/GenBank/DDBJ whole genome shotgun (WGS) entry which is preliminary data.</text>
</comment>
<gene>
    <name evidence="2" type="primary">ohr</name>
    <name evidence="2" type="ORF">NSE01_30360</name>
</gene>
<proteinExistence type="inferred from homology"/>
<dbReference type="Pfam" id="PF02566">
    <property type="entry name" value="OsmC"/>
    <property type="match status" value="1"/>
</dbReference>
<dbReference type="PANTHER" id="PTHR33797:SF2">
    <property type="entry name" value="ORGANIC HYDROPEROXIDE RESISTANCE PROTEIN-LIKE"/>
    <property type="match status" value="1"/>
</dbReference>
<dbReference type="Gene3D" id="3.30.300.20">
    <property type="match status" value="1"/>
</dbReference>
<dbReference type="SUPFAM" id="SSF82784">
    <property type="entry name" value="OsmC-like"/>
    <property type="match status" value="1"/>
</dbReference>
<dbReference type="AlphaFoldDB" id="A0A512AND3"/>
<protein>
    <submittedName>
        <fullName evidence="2">Organic hydroperoxide resistance protein</fullName>
    </submittedName>
</protein>
<dbReference type="InterPro" id="IPR003718">
    <property type="entry name" value="OsmC/Ohr_fam"/>
</dbReference>
<keyword evidence="3" id="KW-1185">Reference proteome</keyword>
<evidence type="ECO:0000313" key="2">
    <source>
        <dbReference type="EMBL" id="GEO01204.1"/>
    </source>
</evidence>
<dbReference type="InterPro" id="IPR036102">
    <property type="entry name" value="OsmC/Ohrsf"/>
</dbReference>
<dbReference type="EMBL" id="BJYR01000020">
    <property type="protein sequence ID" value="GEO01204.1"/>
    <property type="molecule type" value="Genomic_DNA"/>
</dbReference>
<dbReference type="Gene3D" id="2.20.25.10">
    <property type="match status" value="1"/>
</dbReference>
<comment type="similarity">
    <text evidence="1">Belongs to the OsmC/Ohr family.</text>
</comment>
<dbReference type="InterPro" id="IPR015946">
    <property type="entry name" value="KH_dom-like_a/b"/>
</dbReference>
<dbReference type="GO" id="GO:0006979">
    <property type="term" value="P:response to oxidative stress"/>
    <property type="evidence" value="ECO:0007669"/>
    <property type="project" value="InterPro"/>
</dbReference>
<dbReference type="NCBIfam" id="TIGR03561">
    <property type="entry name" value="organ_hyd_perox"/>
    <property type="match status" value="1"/>
</dbReference>
<name>A0A512AND3_9SPHN</name>
<evidence type="ECO:0000313" key="3">
    <source>
        <dbReference type="Proteomes" id="UP000321464"/>
    </source>
</evidence>
<dbReference type="RefSeq" id="WP_147160531.1">
    <property type="nucleotide sequence ID" value="NZ_BJYR01000020.1"/>
</dbReference>
<reference evidence="2 3" key="1">
    <citation type="submission" date="2019-07" db="EMBL/GenBank/DDBJ databases">
        <title>Whole genome shotgun sequence of Novosphingobium sediminis NBRC 106119.</title>
        <authorList>
            <person name="Hosoyama A."/>
            <person name="Uohara A."/>
            <person name="Ohji S."/>
            <person name="Ichikawa N."/>
        </authorList>
    </citation>
    <scope>NUCLEOTIDE SEQUENCE [LARGE SCALE GENOMIC DNA]</scope>
    <source>
        <strain evidence="2 3">NBRC 106119</strain>
    </source>
</reference>